<dbReference type="EMBL" id="VTET01000003">
    <property type="protein sequence ID" value="TYS73033.1"/>
    <property type="molecule type" value="Genomic_DNA"/>
</dbReference>
<comment type="caution">
    <text evidence="2">The sequence shown here is derived from an EMBL/GenBank/DDBJ whole genome shotgun (WGS) entry which is preliminary data.</text>
</comment>
<name>A0A5D4S2E9_9BACI</name>
<reference evidence="3 4" key="1">
    <citation type="submission" date="2019-08" db="EMBL/GenBank/DDBJ databases">
        <title>Bacillus genomes from the desert of Cuatro Cienegas, Coahuila.</title>
        <authorList>
            <person name="Olmedo-Alvarez G."/>
        </authorList>
    </citation>
    <scope>NUCLEOTIDE SEQUENCE [LARGE SCALE GENOMIC DNA]</scope>
    <source>
        <strain evidence="1 3">CH88_3T</strain>
        <strain evidence="2 4">CH98b_3T</strain>
    </source>
</reference>
<dbReference type="OrthoDB" id="2417235at2"/>
<dbReference type="Proteomes" id="UP000324517">
    <property type="component" value="Unassembled WGS sequence"/>
</dbReference>
<dbReference type="RefSeq" id="WP_148966491.1">
    <property type="nucleotide sequence ID" value="NZ_JBNIKO010000002.1"/>
</dbReference>
<dbReference type="EMBL" id="VTEU01000006">
    <property type="protein sequence ID" value="TYS57803.1"/>
    <property type="molecule type" value="Genomic_DNA"/>
</dbReference>
<evidence type="ECO:0000313" key="3">
    <source>
        <dbReference type="Proteomes" id="UP000323393"/>
    </source>
</evidence>
<evidence type="ECO:0000313" key="2">
    <source>
        <dbReference type="EMBL" id="TYS73033.1"/>
    </source>
</evidence>
<dbReference type="Proteomes" id="UP000323393">
    <property type="component" value="Unassembled WGS sequence"/>
</dbReference>
<accession>A0A5D4S2E9</accession>
<evidence type="ECO:0000313" key="4">
    <source>
        <dbReference type="Proteomes" id="UP000324517"/>
    </source>
</evidence>
<sequence length="248" mass="28591">MKHPISIFMMDVTNSSKNWDEITSYLGEMEGFVKRWTRGLPHAQVKHRLGDEIVGLFDHYSTAYTVAYYISQIWKYKEQPPYFGITFGTVDTSLQQIDLDKWNHPLMRQARLANEKIKHSSQRSSMLLLPGEESMENSSLEMANLLLSYQHKFMSDQTSLQQLISRLYAVLDEQKAIARLVNKSPSTISSHYKKGNCEIILNTLYTLQETLDKLEANSFGNQPQNITKELTQTIKNELHKNIDAIISI</sequence>
<protein>
    <submittedName>
        <fullName evidence="2">Helix-turn-helix domain-containing protein</fullName>
    </submittedName>
</protein>
<organism evidence="2 4">
    <name type="scientific">Sutcliffiella horikoshii</name>
    <dbReference type="NCBI Taxonomy" id="79883"/>
    <lineage>
        <taxon>Bacteria</taxon>
        <taxon>Bacillati</taxon>
        <taxon>Bacillota</taxon>
        <taxon>Bacilli</taxon>
        <taxon>Bacillales</taxon>
        <taxon>Bacillaceae</taxon>
        <taxon>Sutcliffiella</taxon>
    </lineage>
</organism>
<gene>
    <name evidence="1" type="ORF">FZC74_15380</name>
    <name evidence="2" type="ORF">FZC75_08215</name>
</gene>
<evidence type="ECO:0000313" key="1">
    <source>
        <dbReference type="EMBL" id="TYS57803.1"/>
    </source>
</evidence>
<dbReference type="AlphaFoldDB" id="A0A5D4S2E9"/>
<proteinExistence type="predicted"/>